<feature type="region of interest" description="Disordered" evidence="1">
    <location>
        <begin position="55"/>
        <end position="90"/>
    </location>
</feature>
<proteinExistence type="predicted"/>
<feature type="region of interest" description="Disordered" evidence="1">
    <location>
        <begin position="1"/>
        <end position="23"/>
    </location>
</feature>
<evidence type="ECO:0000256" key="1">
    <source>
        <dbReference type="SAM" id="MobiDB-lite"/>
    </source>
</evidence>
<evidence type="ECO:0000313" key="3">
    <source>
        <dbReference type="Proteomes" id="UP000599437"/>
    </source>
</evidence>
<name>A0ABQ3DFM3_9ACTN</name>
<reference evidence="3" key="1">
    <citation type="journal article" date="2019" name="Int. J. Syst. Evol. Microbiol.">
        <title>The Global Catalogue of Microorganisms (GCM) 10K type strain sequencing project: providing services to taxonomists for standard genome sequencing and annotation.</title>
        <authorList>
            <consortium name="The Broad Institute Genomics Platform"/>
            <consortium name="The Broad Institute Genome Sequencing Center for Infectious Disease"/>
            <person name="Wu L."/>
            <person name="Ma J."/>
        </authorList>
    </citation>
    <scope>NUCLEOTIDE SEQUENCE [LARGE SCALE GENOMIC DNA]</scope>
    <source>
        <strain evidence="3">JCM 4737</strain>
    </source>
</reference>
<gene>
    <name evidence="2" type="ORF">GCM10010346_03730</name>
</gene>
<keyword evidence="3" id="KW-1185">Reference proteome</keyword>
<organism evidence="2 3">
    <name type="scientific">Streptomyces chryseus</name>
    <dbReference type="NCBI Taxonomy" id="68186"/>
    <lineage>
        <taxon>Bacteria</taxon>
        <taxon>Bacillati</taxon>
        <taxon>Actinomycetota</taxon>
        <taxon>Actinomycetes</taxon>
        <taxon>Kitasatosporales</taxon>
        <taxon>Streptomycetaceae</taxon>
        <taxon>Streptomyces</taxon>
    </lineage>
</organism>
<accession>A0ABQ3DFM3</accession>
<sequence>MSKTKPSRSNLPSAPPYVAARSYTATRCPATASRAADAIAPIPEPITTIRAMPGTLAAGTDNPAGGRGSTRADALVTSRRPGRLGRGTQA</sequence>
<feature type="compositionally biased region" description="Polar residues" evidence="1">
    <location>
        <begin position="1"/>
        <end position="12"/>
    </location>
</feature>
<protein>
    <submittedName>
        <fullName evidence="2">Uncharacterized protein</fullName>
    </submittedName>
</protein>
<comment type="caution">
    <text evidence="2">The sequence shown here is derived from an EMBL/GenBank/DDBJ whole genome shotgun (WGS) entry which is preliminary data.</text>
</comment>
<evidence type="ECO:0000313" key="2">
    <source>
        <dbReference type="EMBL" id="GHA84467.1"/>
    </source>
</evidence>
<dbReference type="EMBL" id="BMVO01000001">
    <property type="protein sequence ID" value="GHA84467.1"/>
    <property type="molecule type" value="Genomic_DNA"/>
</dbReference>
<dbReference type="Proteomes" id="UP000599437">
    <property type="component" value="Unassembled WGS sequence"/>
</dbReference>